<dbReference type="Proteomes" id="UP000536262">
    <property type="component" value="Unassembled WGS sequence"/>
</dbReference>
<accession>A0A7X0KMM7</accession>
<dbReference type="RefSeq" id="WP_184700605.1">
    <property type="nucleotide sequence ID" value="NZ_BAABEG010000002.1"/>
</dbReference>
<organism evidence="1 2">
    <name type="scientific">Aminobacter aganoensis</name>
    <dbReference type="NCBI Taxonomy" id="83264"/>
    <lineage>
        <taxon>Bacteria</taxon>
        <taxon>Pseudomonadati</taxon>
        <taxon>Pseudomonadota</taxon>
        <taxon>Alphaproteobacteria</taxon>
        <taxon>Hyphomicrobiales</taxon>
        <taxon>Phyllobacteriaceae</taxon>
        <taxon>Aminobacter</taxon>
    </lineage>
</organism>
<dbReference type="GO" id="GO:0005198">
    <property type="term" value="F:structural molecule activity"/>
    <property type="evidence" value="ECO:0007669"/>
    <property type="project" value="InterPro"/>
</dbReference>
<dbReference type="AlphaFoldDB" id="A0A7X0KMM7"/>
<gene>
    <name evidence="1" type="ORF">GGR00_004089</name>
</gene>
<keyword evidence="2" id="KW-1185">Reference proteome</keyword>
<dbReference type="EMBL" id="JACHOU010000012">
    <property type="protein sequence ID" value="MBB6356281.1"/>
    <property type="molecule type" value="Genomic_DNA"/>
</dbReference>
<comment type="caution">
    <text evidence="1">The sequence shown here is derived from an EMBL/GenBank/DDBJ whole genome shotgun (WGS) entry which is preliminary data.</text>
</comment>
<evidence type="ECO:0000313" key="2">
    <source>
        <dbReference type="Proteomes" id="UP000536262"/>
    </source>
</evidence>
<evidence type="ECO:0000313" key="1">
    <source>
        <dbReference type="EMBL" id="MBB6356281.1"/>
    </source>
</evidence>
<proteinExistence type="predicted"/>
<dbReference type="Gene3D" id="2.60.169.10">
    <property type="entry name" value="Microviridae F protein"/>
    <property type="match status" value="1"/>
</dbReference>
<reference evidence="1 2" key="1">
    <citation type="submission" date="2020-08" db="EMBL/GenBank/DDBJ databases">
        <title>Genomic Encyclopedia of Type Strains, Phase IV (KMG-IV): sequencing the most valuable type-strain genomes for metagenomic binning, comparative biology and taxonomic classification.</title>
        <authorList>
            <person name="Goeker M."/>
        </authorList>
    </citation>
    <scope>NUCLEOTIDE SEQUENCE [LARGE SCALE GENOMIC DNA]</scope>
    <source>
        <strain evidence="1 2">DSM 7051</strain>
    </source>
</reference>
<sequence length="545" mass="60210">MIGNRTSTVPVEIPRTNRIETARGTTSLPAGKAVPIFACGLHRMDRVVQGPLRCSFELMETADVLMNAVRCDVKAYVVPHLAFERFNGSLDVLNRSWEGQEPYPGKAALPFYETIPAPAYKFSDLLVYLGMHSKAGSTVNSMFTEAYNEIFNFRLRNRSKALYAAAKRTRLQQNLAPAFWNHEMFAHIVPDYDSAKVDGIVNLTVANARMPVKGVASIGSMTNVAVSGRETGETVNSSKTAITGGTTNASFFPLQKPGAAAGVFEVYAELQDNGITVSLANIELAKKTQAFARMRERYAGHTDEWLVNMLMDGIDIPDQYLKEPMLVGEASTIFGFSKRFATDAANLTEHVANGATFVDLNIRVPVLNTGGVLMIIAEITPEQLFERQKNPWLHLDNNKLNRPDFIRDYSDPDKVDIVTNDQIDLDHATPTGRFGYEPMNARWNNKIPRIGGKFFRPVANAPFDEDRQRIWASEALNPTLGAEFYLATTIHTKPFVDTVSDIAEVVIQGDLLINGNTQFGAGLIEASHDYAKVLAEVDQTRAKPA</sequence>
<protein>
    <recommendedName>
        <fullName evidence="3">Major capsid protein</fullName>
    </recommendedName>
</protein>
<evidence type="ECO:0008006" key="3">
    <source>
        <dbReference type="Google" id="ProtNLM"/>
    </source>
</evidence>
<name>A0A7X0KMM7_9HYPH</name>
<dbReference type="InterPro" id="IPR037002">
    <property type="entry name" value="Microviridae_protein_F_sf"/>
</dbReference>